<dbReference type="CDD" id="cd13970">
    <property type="entry name" value="ABC1_ADCK3"/>
    <property type="match status" value="1"/>
</dbReference>
<feature type="compositionally biased region" description="Basic and acidic residues" evidence="5">
    <location>
        <begin position="274"/>
        <end position="285"/>
    </location>
</feature>
<feature type="compositionally biased region" description="Low complexity" evidence="5">
    <location>
        <begin position="308"/>
        <end position="325"/>
    </location>
</feature>
<evidence type="ECO:0000256" key="4">
    <source>
        <dbReference type="ARBA" id="ARBA00022840"/>
    </source>
</evidence>
<evidence type="ECO:0000256" key="5">
    <source>
        <dbReference type="SAM" id="MobiDB-lite"/>
    </source>
</evidence>
<reference evidence="7 8" key="1">
    <citation type="submission" date="2024-02" db="EMBL/GenBank/DDBJ databases">
        <title>De novo assembly and annotation of 12 fungi associated with fruit tree decline syndrome in Ontario, Canada.</title>
        <authorList>
            <person name="Sulman M."/>
            <person name="Ellouze W."/>
            <person name="Ilyukhin E."/>
        </authorList>
    </citation>
    <scope>NUCLEOTIDE SEQUENCE [LARGE SCALE GENOMIC DNA]</scope>
    <source>
        <strain evidence="7 8">M11/M66-122</strain>
    </source>
</reference>
<dbReference type="InterPro" id="IPR011009">
    <property type="entry name" value="Kinase-like_dom_sf"/>
</dbReference>
<dbReference type="InterPro" id="IPR034646">
    <property type="entry name" value="ADCK3_dom"/>
</dbReference>
<feature type="domain" description="ABC1 atypical kinase-like" evidence="6">
    <location>
        <begin position="418"/>
        <end position="669"/>
    </location>
</feature>
<gene>
    <name evidence="7" type="ORF">SLS62_009136</name>
</gene>
<feature type="compositionally biased region" description="Basic and acidic residues" evidence="5">
    <location>
        <begin position="144"/>
        <end position="156"/>
    </location>
</feature>
<feature type="compositionally biased region" description="Polar residues" evidence="5">
    <location>
        <begin position="234"/>
        <end position="246"/>
    </location>
</feature>
<protein>
    <recommendedName>
        <fullName evidence="6">ABC1 atypical kinase-like domain-containing protein</fullName>
    </recommendedName>
</protein>
<keyword evidence="4" id="KW-0067">ATP-binding</keyword>
<dbReference type="EMBL" id="JAKJXP020000092">
    <property type="protein sequence ID" value="KAK7747194.1"/>
    <property type="molecule type" value="Genomic_DNA"/>
</dbReference>
<feature type="compositionally biased region" description="Basic and acidic residues" evidence="5">
    <location>
        <begin position="219"/>
        <end position="233"/>
    </location>
</feature>
<feature type="compositionally biased region" description="Basic and acidic residues" evidence="5">
    <location>
        <begin position="71"/>
        <end position="83"/>
    </location>
</feature>
<organism evidence="7 8">
    <name type="scientific">Diatrype stigma</name>
    <dbReference type="NCBI Taxonomy" id="117547"/>
    <lineage>
        <taxon>Eukaryota</taxon>
        <taxon>Fungi</taxon>
        <taxon>Dikarya</taxon>
        <taxon>Ascomycota</taxon>
        <taxon>Pezizomycotina</taxon>
        <taxon>Sordariomycetes</taxon>
        <taxon>Xylariomycetidae</taxon>
        <taxon>Xylariales</taxon>
        <taxon>Diatrypaceae</taxon>
        <taxon>Diatrype</taxon>
    </lineage>
</organism>
<accession>A0AAN9UN83</accession>
<proteinExistence type="inferred from homology"/>
<dbReference type="Pfam" id="PF03109">
    <property type="entry name" value="ABC1"/>
    <property type="match status" value="1"/>
</dbReference>
<dbReference type="GO" id="GO:0016740">
    <property type="term" value="F:transferase activity"/>
    <property type="evidence" value="ECO:0007669"/>
    <property type="project" value="UniProtKB-KW"/>
</dbReference>
<dbReference type="GO" id="GO:0005524">
    <property type="term" value="F:ATP binding"/>
    <property type="evidence" value="ECO:0007669"/>
    <property type="project" value="UniProtKB-KW"/>
</dbReference>
<dbReference type="PANTHER" id="PTHR43851:SF3">
    <property type="entry name" value="COENZYME Q8"/>
    <property type="match status" value="1"/>
</dbReference>
<feature type="region of interest" description="Disordered" evidence="5">
    <location>
        <begin position="144"/>
        <end position="331"/>
    </location>
</feature>
<dbReference type="GO" id="GO:0006744">
    <property type="term" value="P:ubiquinone biosynthetic process"/>
    <property type="evidence" value="ECO:0007669"/>
    <property type="project" value="TreeGrafter"/>
</dbReference>
<feature type="compositionally biased region" description="Low complexity" evidence="5">
    <location>
        <begin position="54"/>
        <end position="68"/>
    </location>
</feature>
<name>A0AAN9UN83_9PEZI</name>
<keyword evidence="2" id="KW-0808">Transferase</keyword>
<keyword evidence="3" id="KW-0547">Nucleotide-binding</keyword>
<evidence type="ECO:0000256" key="2">
    <source>
        <dbReference type="ARBA" id="ARBA00022679"/>
    </source>
</evidence>
<dbReference type="PANTHER" id="PTHR43851">
    <property type="match status" value="1"/>
</dbReference>
<keyword evidence="8" id="KW-1185">Reference proteome</keyword>
<evidence type="ECO:0000313" key="8">
    <source>
        <dbReference type="Proteomes" id="UP001320420"/>
    </source>
</evidence>
<sequence>MRFADILVDLASVVKASRSVASKHIELRAHQLDRYGQTSSILRSLRQQETRQSQQSPGAAQTGTTTTPPEQPHDAEPNGRPEVEPESQTTSNAPVETAGKLRDDTLLSSSKQPHAHRNLFQSEPARKPELLRPDQGAILSELKRSAEVDAQQEKVKFSPQPLYPGHKAPRPKIPDDVPPDVNVDVFHTTRGSKLLEAQDELPRNKQPQARPPTPSWFKDFGHKKAEAKEDDSRISPNSAALSNEASQPPIKETSPVTSTGTAPVETLAETPSIDIKDGWAEDEHTNTASDVSSRAEEKEPIPSEPLQTTSPVSESTTTTATPTPTYALRESKVPATRLSRMWNYGGLAAGMVGGAISESFSRGFGGGGEGSVLLSAGNMERLVAKLSRMRGAALKIGQMMSFQDAKMLPAPIQEVLQRVQDRADYMPAWQRDRVLAASLGPAWRDLFDEFDEKPMAAASIGQVHRATLKSPSSSGGSGGVVKVAVKIQFPGVADSINSDLDNLSMLLTASKMLPKGLYLNKTIDNARTELGWECDYEREAACGRRYRDLLADEADVFAVPRIYAEASGRHVLTMEFMEGTGVTRAAPGLTQDQRDWIGTQVLRLCLREITEFRFMQTDPNWTNFLYDGRNGKLALLDFGASREFPAPFVARYVALLAAAARADRAAVVALSQQLGYLTGHESRAMLDAHVASILTLAEPFLASAPAVYDFRDQTITERVRGLIPVMVRERLAPPPEETYSLHRKLSGAFLLCARLGSRVRCREMFVRALEKAEASEEIGGELREARAEGGGVVDRGKELEQLL</sequence>
<evidence type="ECO:0000256" key="1">
    <source>
        <dbReference type="ARBA" id="ARBA00009670"/>
    </source>
</evidence>
<dbReference type="Proteomes" id="UP001320420">
    <property type="component" value="Unassembled WGS sequence"/>
</dbReference>
<dbReference type="InterPro" id="IPR004147">
    <property type="entry name" value="ABC1_dom"/>
</dbReference>
<dbReference type="AlphaFoldDB" id="A0AAN9UN83"/>
<comment type="similarity">
    <text evidence="1">Belongs to the protein kinase superfamily. ADCK protein kinase family.</text>
</comment>
<feature type="region of interest" description="Disordered" evidence="5">
    <location>
        <begin position="45"/>
        <end position="132"/>
    </location>
</feature>
<dbReference type="SUPFAM" id="SSF56112">
    <property type="entry name" value="Protein kinase-like (PK-like)"/>
    <property type="match status" value="1"/>
</dbReference>
<evidence type="ECO:0000259" key="6">
    <source>
        <dbReference type="Pfam" id="PF03109"/>
    </source>
</evidence>
<dbReference type="InterPro" id="IPR051409">
    <property type="entry name" value="Atypical_kinase_ADCK"/>
</dbReference>
<evidence type="ECO:0000256" key="3">
    <source>
        <dbReference type="ARBA" id="ARBA00022741"/>
    </source>
</evidence>
<comment type="caution">
    <text evidence="7">The sequence shown here is derived from an EMBL/GenBank/DDBJ whole genome shotgun (WGS) entry which is preliminary data.</text>
</comment>
<evidence type="ECO:0000313" key="7">
    <source>
        <dbReference type="EMBL" id="KAK7747194.1"/>
    </source>
</evidence>